<dbReference type="KEGG" id="hprf:HLPR_26240"/>
<feature type="coiled-coil region" evidence="3">
    <location>
        <begin position="100"/>
        <end position="127"/>
    </location>
</feature>
<organism evidence="6 7">
    <name type="scientific">Helicovermis profundi</name>
    <dbReference type="NCBI Taxonomy" id="3065157"/>
    <lineage>
        <taxon>Bacteria</taxon>
        <taxon>Bacillati</taxon>
        <taxon>Bacillota</taxon>
        <taxon>Clostridia</taxon>
        <taxon>Helicovermis</taxon>
    </lineage>
</organism>
<feature type="domain" description="YknX-like beta-barrel" evidence="5">
    <location>
        <begin position="273"/>
        <end position="356"/>
    </location>
</feature>
<accession>A0AAU9E730</accession>
<keyword evidence="7" id="KW-1185">Reference proteome</keyword>
<gene>
    <name evidence="6" type="ORF">HLPR_26240</name>
</gene>
<dbReference type="Gene3D" id="2.40.50.100">
    <property type="match status" value="1"/>
</dbReference>
<evidence type="ECO:0000259" key="5">
    <source>
        <dbReference type="Pfam" id="PF25990"/>
    </source>
</evidence>
<protein>
    <submittedName>
        <fullName evidence="6">HlyD family secretion protein</fullName>
    </submittedName>
</protein>
<dbReference type="RefSeq" id="WP_338535888.1">
    <property type="nucleotide sequence ID" value="NZ_AP028654.1"/>
</dbReference>
<dbReference type="Gene3D" id="1.10.287.470">
    <property type="entry name" value="Helix hairpin bin"/>
    <property type="match status" value="1"/>
</dbReference>
<evidence type="ECO:0000256" key="2">
    <source>
        <dbReference type="ARBA" id="ARBA00023054"/>
    </source>
</evidence>
<proteinExistence type="predicted"/>
<dbReference type="InterPro" id="IPR058625">
    <property type="entry name" value="MdtA-like_BSH"/>
</dbReference>
<dbReference type="EMBL" id="AP028654">
    <property type="protein sequence ID" value="BEP30293.1"/>
    <property type="molecule type" value="Genomic_DNA"/>
</dbReference>
<name>A0AAU9E730_9FIRM</name>
<dbReference type="GO" id="GO:0030313">
    <property type="term" value="C:cell envelope"/>
    <property type="evidence" value="ECO:0007669"/>
    <property type="project" value="UniProtKB-SubCell"/>
</dbReference>
<dbReference type="PANTHER" id="PTHR32347">
    <property type="entry name" value="EFFLUX SYSTEM COMPONENT YKNX-RELATED"/>
    <property type="match status" value="1"/>
</dbReference>
<evidence type="ECO:0000313" key="6">
    <source>
        <dbReference type="EMBL" id="BEP30293.1"/>
    </source>
</evidence>
<dbReference type="AlphaFoldDB" id="A0AAU9E730"/>
<dbReference type="PANTHER" id="PTHR32347:SF23">
    <property type="entry name" value="BLL5650 PROTEIN"/>
    <property type="match status" value="1"/>
</dbReference>
<dbReference type="InterPro" id="IPR050465">
    <property type="entry name" value="UPF0194_transport"/>
</dbReference>
<evidence type="ECO:0000259" key="4">
    <source>
        <dbReference type="Pfam" id="PF25917"/>
    </source>
</evidence>
<evidence type="ECO:0000256" key="3">
    <source>
        <dbReference type="SAM" id="Coils"/>
    </source>
</evidence>
<dbReference type="Gene3D" id="2.40.30.170">
    <property type="match status" value="1"/>
</dbReference>
<reference evidence="6 7" key="1">
    <citation type="submission" date="2023-08" db="EMBL/GenBank/DDBJ databases">
        <title>Helicovermis profunda gen. nov., sp. nov., a novel mesophilic, fermentative bacterium within the Bacillota from a deep-sea hydrothermal vent chimney.</title>
        <authorList>
            <person name="Miyazaki U."/>
            <person name="Mizutani D."/>
            <person name="Hashimoto Y."/>
            <person name="Tame A."/>
            <person name="Sawayama S."/>
            <person name="Miyazaki J."/>
            <person name="Takai K."/>
            <person name="Nakagawa S."/>
        </authorList>
    </citation>
    <scope>NUCLEOTIDE SEQUENCE [LARGE SCALE GENOMIC DNA]</scope>
    <source>
        <strain evidence="6 7">S502</strain>
    </source>
</reference>
<evidence type="ECO:0000313" key="7">
    <source>
        <dbReference type="Proteomes" id="UP001321786"/>
    </source>
</evidence>
<keyword evidence="2 3" id="KW-0175">Coiled coil</keyword>
<dbReference type="SUPFAM" id="SSF111369">
    <property type="entry name" value="HlyD-like secretion proteins"/>
    <property type="match status" value="2"/>
</dbReference>
<feature type="domain" description="Multidrug resistance protein MdtA-like barrel-sandwich hybrid" evidence="4">
    <location>
        <begin position="45"/>
        <end position="266"/>
    </location>
</feature>
<evidence type="ECO:0000256" key="1">
    <source>
        <dbReference type="ARBA" id="ARBA00004196"/>
    </source>
</evidence>
<dbReference type="Proteomes" id="UP001321786">
    <property type="component" value="Chromosome"/>
</dbReference>
<sequence>MNKKMVTMVSVVVIALVMLVGFSSVNNSKTTLNDENLFQGYIEANDVDINTKVPGRISQIKVSEGEIVKKGDPIAVIDAKDIMAKKEGLVALSKAAENGVEAAKAQYQAANGQLDAAEAVLRKAKNGARGETVSKAKAAYDYLKTTYDRLSAVYKKGGVSKSKVDEIETKMNVAYEDYKMAKDGARNEDIIAASGQVTAARAMVAAASSNIAASEDKYAQALAGIKEVETYLTDAAIVSPLSGTVTLLNSSEGEMASTGMNIATITDLKDMWVDIEIDETYLSKFKVGDEVKIKTLAYKDKKIVGKVVRINKKADYAVKKASNENGEFDLVSYGVKIKINNDEELFRPGMTAIVDISK</sequence>
<dbReference type="InterPro" id="IPR058636">
    <property type="entry name" value="Beta-barrel_YknX"/>
</dbReference>
<dbReference type="Pfam" id="PF25990">
    <property type="entry name" value="Beta-barrel_YknX"/>
    <property type="match status" value="1"/>
</dbReference>
<dbReference type="Pfam" id="PF25917">
    <property type="entry name" value="BSH_RND"/>
    <property type="match status" value="1"/>
</dbReference>
<comment type="subcellular location">
    <subcellularLocation>
        <location evidence="1">Cell envelope</location>
    </subcellularLocation>
</comment>
<dbReference type="PRINTS" id="PR01490">
    <property type="entry name" value="RTXTOXIND"/>
</dbReference>